<reference evidence="1 2" key="1">
    <citation type="submission" date="2009-06" db="EMBL/GenBank/DDBJ databases">
        <title>The draft genome of Clostridium carboxidivorans P7.</title>
        <authorList>
            <consortium name="US DOE Joint Genome Institute (JGI-PGF)"/>
            <person name="Lucas S."/>
            <person name="Copeland A."/>
            <person name="Lapidus A."/>
            <person name="Glavina del Rio T."/>
            <person name="Tice H."/>
            <person name="Bruce D."/>
            <person name="Goodwin L."/>
            <person name="Pitluck S."/>
            <person name="Larimer F."/>
            <person name="Land M.L."/>
            <person name="Hauser L."/>
            <person name="Hemme C.L."/>
        </authorList>
    </citation>
    <scope>NUCLEOTIDE SEQUENCE [LARGE SCALE GENOMIC DNA]</scope>
    <source>
        <strain evidence="1 2">P7</strain>
    </source>
</reference>
<dbReference type="SUPFAM" id="SSF82784">
    <property type="entry name" value="OsmC-like"/>
    <property type="match status" value="1"/>
</dbReference>
<dbReference type="InterPro" id="IPR003718">
    <property type="entry name" value="OsmC/Ohr_fam"/>
</dbReference>
<comment type="caution">
    <text evidence="1">The sequence shown here is derived from an EMBL/GenBank/DDBJ whole genome shotgun (WGS) entry which is preliminary data.</text>
</comment>
<dbReference type="eggNOG" id="COG1765">
    <property type="taxonomic scope" value="Bacteria"/>
</dbReference>
<dbReference type="EMBL" id="ACVI01000006">
    <property type="protein sequence ID" value="EET88920.1"/>
    <property type="molecule type" value="Genomic_DNA"/>
</dbReference>
<dbReference type="InterPro" id="IPR015946">
    <property type="entry name" value="KH_dom-like_a/b"/>
</dbReference>
<dbReference type="PANTHER" id="PTHR39624">
    <property type="entry name" value="PROTEIN INVOLVED IN RIMO-MEDIATED BETA-METHYLTHIOLATION OF RIBOSOMAL PROTEIN S12 YCAO"/>
    <property type="match status" value="1"/>
</dbReference>
<gene>
    <name evidence="1" type="ORF">CcarbDRAFT_0559</name>
</gene>
<protein>
    <submittedName>
        <fullName evidence="1">OsmC family protein</fullName>
    </submittedName>
</protein>
<sequence>MIISESKQENYCTEISNGNSVIFSDVTEEKGGKGQHLRPHDLLCAGFASCINITTRMILERKNIKYEKVIVKVDLDRSDENKTKFLYDIDILGDISNDTKQLIISMVRNCPVKKLYPRK</sequence>
<dbReference type="PANTHER" id="PTHR39624:SF2">
    <property type="entry name" value="OSMC-LIKE PROTEIN"/>
    <property type="match status" value="1"/>
</dbReference>
<dbReference type="Proteomes" id="UP000004198">
    <property type="component" value="Unassembled WGS sequence"/>
</dbReference>
<keyword evidence="2" id="KW-1185">Reference proteome</keyword>
<dbReference type="RefSeq" id="WP_007059444.1">
    <property type="nucleotide sequence ID" value="NZ_ACVI01000006.1"/>
</dbReference>
<dbReference type="Gene3D" id="3.30.300.20">
    <property type="match status" value="1"/>
</dbReference>
<dbReference type="InterPro" id="IPR036102">
    <property type="entry name" value="OsmC/Ohrsf"/>
</dbReference>
<evidence type="ECO:0000313" key="2">
    <source>
        <dbReference type="Proteomes" id="UP000004198"/>
    </source>
</evidence>
<dbReference type="Pfam" id="PF02566">
    <property type="entry name" value="OsmC"/>
    <property type="match status" value="1"/>
</dbReference>
<organism evidence="1 2">
    <name type="scientific">Clostridium carboxidivorans P7</name>
    <dbReference type="NCBI Taxonomy" id="536227"/>
    <lineage>
        <taxon>Bacteria</taxon>
        <taxon>Bacillati</taxon>
        <taxon>Bacillota</taxon>
        <taxon>Clostridia</taxon>
        <taxon>Eubacteriales</taxon>
        <taxon>Clostridiaceae</taxon>
        <taxon>Clostridium</taxon>
    </lineage>
</organism>
<dbReference type="AlphaFoldDB" id="C6PP42"/>
<evidence type="ECO:0000313" key="1">
    <source>
        <dbReference type="EMBL" id="EET88920.1"/>
    </source>
</evidence>
<accession>C6PP42</accession>
<dbReference type="STRING" id="536227.Ccar_03630"/>
<name>C6PP42_9CLOT</name>
<proteinExistence type="predicted"/>